<sequence>MGMLDNKVAIITGSGRGLGREEALAMAREGCNLVINDLGGTFDGSGAEKKVADEVAEECKKLGVKAVGNYDSVTDFNKAKAMIDQAVSEFGKLDIVVNNAGILRDRMIFNMSEAEFDAVIGVHLKGTFNMSRHAAAYFREQGKSDPTLKNFGRIITTASDAGLLGNVGQANYGAAKAGIAAFSLILADELKKYATVNCVVPMARTRLTTDATPKMTGVMSAKSKQGMDVFSPSHFAPLIVYLASDQARKVTGEVFRSAGDMVWVYRGWHTVKRIENGGKPFTPQLLAERVKSELLKGIPPKQSITGVAGELLRM</sequence>
<feature type="domain" description="Ketoreductase" evidence="3">
    <location>
        <begin position="7"/>
        <end position="206"/>
    </location>
</feature>
<evidence type="ECO:0000313" key="4">
    <source>
        <dbReference type="EMBL" id="KKL78879.1"/>
    </source>
</evidence>
<dbReference type="AlphaFoldDB" id="A0A0F9EXZ1"/>
<organism evidence="4">
    <name type="scientific">marine sediment metagenome</name>
    <dbReference type="NCBI Taxonomy" id="412755"/>
    <lineage>
        <taxon>unclassified sequences</taxon>
        <taxon>metagenomes</taxon>
        <taxon>ecological metagenomes</taxon>
    </lineage>
</organism>
<dbReference type="PANTHER" id="PTHR45024">
    <property type="entry name" value="DEHYDROGENASES, SHORT CHAIN"/>
    <property type="match status" value="1"/>
</dbReference>
<dbReference type="PRINTS" id="PR00080">
    <property type="entry name" value="SDRFAMILY"/>
</dbReference>
<dbReference type="InterPro" id="IPR051687">
    <property type="entry name" value="Peroxisomal_Beta-Oxidation"/>
</dbReference>
<dbReference type="EMBL" id="LAZR01023328">
    <property type="protein sequence ID" value="KKL78879.1"/>
    <property type="molecule type" value="Genomic_DNA"/>
</dbReference>
<dbReference type="InterPro" id="IPR057326">
    <property type="entry name" value="KR_dom"/>
</dbReference>
<comment type="caution">
    <text evidence="4">The sequence shown here is derived from an EMBL/GenBank/DDBJ whole genome shotgun (WGS) entry which is preliminary data.</text>
</comment>
<dbReference type="InterPro" id="IPR002347">
    <property type="entry name" value="SDR_fam"/>
</dbReference>
<dbReference type="Pfam" id="PF00106">
    <property type="entry name" value="adh_short"/>
    <property type="match status" value="1"/>
</dbReference>
<comment type="similarity">
    <text evidence="1">Belongs to the short-chain dehydrogenases/reductases (SDR) family.</text>
</comment>
<name>A0A0F9EXZ1_9ZZZZ</name>
<dbReference type="GO" id="GO:0016491">
    <property type="term" value="F:oxidoreductase activity"/>
    <property type="evidence" value="ECO:0007669"/>
    <property type="project" value="UniProtKB-KW"/>
</dbReference>
<dbReference type="SMART" id="SM00822">
    <property type="entry name" value="PKS_KR"/>
    <property type="match status" value="1"/>
</dbReference>
<dbReference type="Gene3D" id="3.40.50.720">
    <property type="entry name" value="NAD(P)-binding Rossmann-like Domain"/>
    <property type="match status" value="1"/>
</dbReference>
<dbReference type="PRINTS" id="PR00081">
    <property type="entry name" value="GDHRDH"/>
</dbReference>
<keyword evidence="2" id="KW-0560">Oxidoreductase</keyword>
<gene>
    <name evidence="4" type="ORF">LCGC14_2020430</name>
</gene>
<evidence type="ECO:0000256" key="2">
    <source>
        <dbReference type="ARBA" id="ARBA00023002"/>
    </source>
</evidence>
<proteinExistence type="inferred from homology"/>
<reference evidence="4" key="1">
    <citation type="journal article" date="2015" name="Nature">
        <title>Complex archaea that bridge the gap between prokaryotes and eukaryotes.</title>
        <authorList>
            <person name="Spang A."/>
            <person name="Saw J.H."/>
            <person name="Jorgensen S.L."/>
            <person name="Zaremba-Niedzwiedzka K."/>
            <person name="Martijn J."/>
            <person name="Lind A.E."/>
            <person name="van Eijk R."/>
            <person name="Schleper C."/>
            <person name="Guy L."/>
            <person name="Ettema T.J."/>
        </authorList>
    </citation>
    <scope>NUCLEOTIDE SEQUENCE</scope>
</reference>
<dbReference type="InterPro" id="IPR020904">
    <property type="entry name" value="Sc_DH/Rdtase_CS"/>
</dbReference>
<dbReference type="PROSITE" id="PS00061">
    <property type="entry name" value="ADH_SHORT"/>
    <property type="match status" value="1"/>
</dbReference>
<accession>A0A0F9EXZ1</accession>
<dbReference type="PANTHER" id="PTHR45024:SF2">
    <property type="entry name" value="SCP2 DOMAIN-CONTAINING PROTEIN"/>
    <property type="match status" value="1"/>
</dbReference>
<dbReference type="InterPro" id="IPR036291">
    <property type="entry name" value="NAD(P)-bd_dom_sf"/>
</dbReference>
<evidence type="ECO:0000259" key="3">
    <source>
        <dbReference type="SMART" id="SM00822"/>
    </source>
</evidence>
<evidence type="ECO:0000256" key="1">
    <source>
        <dbReference type="ARBA" id="ARBA00006484"/>
    </source>
</evidence>
<dbReference type="SUPFAM" id="SSF51735">
    <property type="entry name" value="NAD(P)-binding Rossmann-fold domains"/>
    <property type="match status" value="1"/>
</dbReference>
<protein>
    <recommendedName>
        <fullName evidence="3">Ketoreductase domain-containing protein</fullName>
    </recommendedName>
</protein>